<dbReference type="SUPFAM" id="SSF51984">
    <property type="entry name" value="MurCD N-terminal domain"/>
    <property type="match status" value="1"/>
</dbReference>
<organism evidence="13 14">
    <name type="scientific">Temperatibacter marinus</name>
    <dbReference type="NCBI Taxonomy" id="1456591"/>
    <lineage>
        <taxon>Bacteria</taxon>
        <taxon>Pseudomonadati</taxon>
        <taxon>Pseudomonadota</taxon>
        <taxon>Alphaproteobacteria</taxon>
        <taxon>Kordiimonadales</taxon>
        <taxon>Temperatibacteraceae</taxon>
        <taxon>Temperatibacter</taxon>
    </lineage>
</organism>
<dbReference type="GO" id="GO:0008764">
    <property type="term" value="F:UDP-N-acetylmuramoylalanine-D-glutamate ligase activity"/>
    <property type="evidence" value="ECO:0007669"/>
    <property type="project" value="UniProtKB-UniRule"/>
</dbReference>
<dbReference type="PANTHER" id="PTHR43692">
    <property type="entry name" value="UDP-N-ACETYLMURAMOYLALANINE--D-GLUTAMATE LIGASE"/>
    <property type="match status" value="1"/>
</dbReference>
<dbReference type="EC" id="6.3.2.9" evidence="9 10"/>
<comment type="subcellular location">
    <subcellularLocation>
        <location evidence="1 9 10">Cytoplasm</location>
    </subcellularLocation>
</comment>
<dbReference type="InterPro" id="IPR036615">
    <property type="entry name" value="Mur_ligase_C_dom_sf"/>
</dbReference>
<comment type="pathway">
    <text evidence="2 9 10">Cell wall biogenesis; peptidoglycan biosynthesis.</text>
</comment>
<name>A0AA52EA98_9PROT</name>
<keyword evidence="4 9" id="KW-0436">Ligase</keyword>
<dbReference type="SUPFAM" id="SSF53623">
    <property type="entry name" value="MurD-like peptide ligases, catalytic domain"/>
    <property type="match status" value="1"/>
</dbReference>
<accession>A0AA52EA98</accession>
<evidence type="ECO:0000256" key="4">
    <source>
        <dbReference type="ARBA" id="ARBA00022598"/>
    </source>
</evidence>
<comment type="catalytic activity">
    <reaction evidence="9 10">
        <text>UDP-N-acetyl-alpha-D-muramoyl-L-alanine + D-glutamate + ATP = UDP-N-acetyl-alpha-D-muramoyl-L-alanyl-D-glutamate + ADP + phosphate + H(+)</text>
        <dbReference type="Rhea" id="RHEA:16429"/>
        <dbReference type="ChEBI" id="CHEBI:15378"/>
        <dbReference type="ChEBI" id="CHEBI:29986"/>
        <dbReference type="ChEBI" id="CHEBI:30616"/>
        <dbReference type="ChEBI" id="CHEBI:43474"/>
        <dbReference type="ChEBI" id="CHEBI:83898"/>
        <dbReference type="ChEBI" id="CHEBI:83900"/>
        <dbReference type="ChEBI" id="CHEBI:456216"/>
        <dbReference type="EC" id="6.3.2.9"/>
    </reaction>
</comment>
<dbReference type="InterPro" id="IPR018109">
    <property type="entry name" value="Folylpolyglutamate_synth_CS"/>
</dbReference>
<dbReference type="PANTHER" id="PTHR43692:SF1">
    <property type="entry name" value="UDP-N-ACETYLMURAMOYLALANINE--D-GLUTAMATE LIGASE"/>
    <property type="match status" value="1"/>
</dbReference>
<feature type="domain" description="Mur ligase central" evidence="12">
    <location>
        <begin position="115"/>
        <end position="296"/>
    </location>
</feature>
<keyword evidence="7 9" id="KW-0067">ATP-binding</keyword>
<dbReference type="KEGG" id="tmk:QGN29_08470"/>
<dbReference type="GO" id="GO:0071555">
    <property type="term" value="P:cell wall organization"/>
    <property type="evidence" value="ECO:0007669"/>
    <property type="project" value="UniProtKB-KW"/>
</dbReference>
<keyword evidence="6 9" id="KW-0547">Nucleotide-binding</keyword>
<evidence type="ECO:0000259" key="12">
    <source>
        <dbReference type="Pfam" id="PF08245"/>
    </source>
</evidence>
<keyword evidence="9 10" id="KW-0961">Cell wall biogenesis/degradation</keyword>
<keyword evidence="5 9" id="KW-0132">Cell division</keyword>
<dbReference type="GO" id="GO:0005737">
    <property type="term" value="C:cytoplasm"/>
    <property type="evidence" value="ECO:0007669"/>
    <property type="project" value="UniProtKB-SubCell"/>
</dbReference>
<dbReference type="AlphaFoldDB" id="A0AA52EA98"/>
<keyword evidence="3 9" id="KW-0963">Cytoplasm</keyword>
<evidence type="ECO:0000256" key="2">
    <source>
        <dbReference type="ARBA" id="ARBA00004752"/>
    </source>
</evidence>
<keyword evidence="9 10" id="KW-0573">Peptidoglycan synthesis</keyword>
<evidence type="ECO:0000313" key="14">
    <source>
        <dbReference type="Proteomes" id="UP001268683"/>
    </source>
</evidence>
<dbReference type="Pfam" id="PF02875">
    <property type="entry name" value="Mur_ligase_C"/>
    <property type="match status" value="1"/>
</dbReference>
<dbReference type="InterPro" id="IPR005762">
    <property type="entry name" value="MurD"/>
</dbReference>
<evidence type="ECO:0000256" key="6">
    <source>
        <dbReference type="ARBA" id="ARBA00022741"/>
    </source>
</evidence>
<dbReference type="PROSITE" id="PS01011">
    <property type="entry name" value="FOLYLPOLYGLU_SYNT_1"/>
    <property type="match status" value="1"/>
</dbReference>
<keyword evidence="14" id="KW-1185">Reference proteome</keyword>
<comment type="similarity">
    <text evidence="9">Belongs to the MurCDEF family.</text>
</comment>
<proteinExistence type="inferred from homology"/>
<dbReference type="SUPFAM" id="SSF53244">
    <property type="entry name" value="MurD-like peptide ligases, peptide-binding domain"/>
    <property type="match status" value="1"/>
</dbReference>
<keyword evidence="8 9" id="KW-0131">Cell cycle</keyword>
<protein>
    <recommendedName>
        <fullName evidence="9 10">UDP-N-acetylmuramoylalanine--D-glutamate ligase</fullName>
        <ecNumber evidence="9 10">6.3.2.9</ecNumber>
    </recommendedName>
    <alternativeName>
        <fullName evidence="9">D-glutamic acid-adding enzyme</fullName>
    </alternativeName>
    <alternativeName>
        <fullName evidence="9">UDP-N-acetylmuramoyl-L-alanyl-D-glutamate synthetase</fullName>
    </alternativeName>
</protein>
<comment type="function">
    <text evidence="9 10">Cell wall formation. Catalyzes the addition of glutamate to the nucleotide precursor UDP-N-acetylmuramoyl-L-alanine (UMA).</text>
</comment>
<dbReference type="HAMAP" id="MF_00639">
    <property type="entry name" value="MurD"/>
    <property type="match status" value="1"/>
</dbReference>
<dbReference type="InterPro" id="IPR036565">
    <property type="entry name" value="Mur-like_cat_sf"/>
</dbReference>
<dbReference type="Proteomes" id="UP001268683">
    <property type="component" value="Chromosome"/>
</dbReference>
<evidence type="ECO:0000256" key="5">
    <source>
        <dbReference type="ARBA" id="ARBA00022618"/>
    </source>
</evidence>
<feature type="binding site" evidence="9">
    <location>
        <begin position="117"/>
        <end position="123"/>
    </location>
    <ligand>
        <name>ATP</name>
        <dbReference type="ChEBI" id="CHEBI:30616"/>
    </ligand>
</feature>
<evidence type="ECO:0000259" key="11">
    <source>
        <dbReference type="Pfam" id="PF02875"/>
    </source>
</evidence>
<gene>
    <name evidence="9 13" type="primary">murD</name>
    <name evidence="13" type="ORF">QGN29_08470</name>
</gene>
<dbReference type="Gene3D" id="3.90.190.20">
    <property type="entry name" value="Mur ligase, C-terminal domain"/>
    <property type="match status" value="1"/>
</dbReference>
<feature type="domain" description="Mur ligase C-terminal" evidence="11">
    <location>
        <begin position="319"/>
        <end position="429"/>
    </location>
</feature>
<dbReference type="InterPro" id="IPR013221">
    <property type="entry name" value="Mur_ligase_cen"/>
</dbReference>
<evidence type="ECO:0000256" key="1">
    <source>
        <dbReference type="ARBA" id="ARBA00004496"/>
    </source>
</evidence>
<dbReference type="GO" id="GO:0009252">
    <property type="term" value="P:peptidoglycan biosynthetic process"/>
    <property type="evidence" value="ECO:0007669"/>
    <property type="project" value="UniProtKB-UniRule"/>
</dbReference>
<evidence type="ECO:0000313" key="13">
    <source>
        <dbReference type="EMBL" id="WND01592.1"/>
    </source>
</evidence>
<evidence type="ECO:0000256" key="3">
    <source>
        <dbReference type="ARBA" id="ARBA00022490"/>
    </source>
</evidence>
<dbReference type="GO" id="GO:0051301">
    <property type="term" value="P:cell division"/>
    <property type="evidence" value="ECO:0007669"/>
    <property type="project" value="UniProtKB-KW"/>
</dbReference>
<dbReference type="NCBIfam" id="TIGR01087">
    <property type="entry name" value="murD"/>
    <property type="match status" value="1"/>
</dbReference>
<dbReference type="Gene3D" id="3.40.1190.10">
    <property type="entry name" value="Mur-like, catalytic domain"/>
    <property type="match status" value="1"/>
</dbReference>
<reference evidence="13" key="1">
    <citation type="submission" date="2023-04" db="EMBL/GenBank/DDBJ databases">
        <title>Complete genome sequence of Temperatibacter marinus.</title>
        <authorList>
            <person name="Rong J.-C."/>
            <person name="Yi M.-L."/>
            <person name="Zhao Q."/>
        </authorList>
    </citation>
    <scope>NUCLEOTIDE SEQUENCE</scope>
    <source>
        <strain evidence="13">NBRC 110045</strain>
    </source>
</reference>
<evidence type="ECO:0000256" key="7">
    <source>
        <dbReference type="ARBA" id="ARBA00022840"/>
    </source>
</evidence>
<dbReference type="RefSeq" id="WP_310797420.1">
    <property type="nucleotide sequence ID" value="NZ_CP123872.1"/>
</dbReference>
<dbReference type="InterPro" id="IPR004101">
    <property type="entry name" value="Mur_ligase_C"/>
</dbReference>
<dbReference type="GO" id="GO:0005524">
    <property type="term" value="F:ATP binding"/>
    <property type="evidence" value="ECO:0007669"/>
    <property type="project" value="UniProtKB-UniRule"/>
</dbReference>
<evidence type="ECO:0000256" key="9">
    <source>
        <dbReference type="HAMAP-Rule" id="MF_00639"/>
    </source>
</evidence>
<dbReference type="Gene3D" id="3.40.50.720">
    <property type="entry name" value="NAD(P)-binding Rossmann-like Domain"/>
    <property type="match status" value="1"/>
</dbReference>
<keyword evidence="9 10" id="KW-0133">Cell shape</keyword>
<evidence type="ECO:0000256" key="10">
    <source>
        <dbReference type="RuleBase" id="RU003664"/>
    </source>
</evidence>
<dbReference type="Pfam" id="PF08245">
    <property type="entry name" value="Mur_ligase_M"/>
    <property type="match status" value="1"/>
</dbReference>
<dbReference type="GO" id="GO:0008360">
    <property type="term" value="P:regulation of cell shape"/>
    <property type="evidence" value="ECO:0007669"/>
    <property type="project" value="UniProtKB-KW"/>
</dbReference>
<evidence type="ECO:0000256" key="8">
    <source>
        <dbReference type="ARBA" id="ARBA00023306"/>
    </source>
</evidence>
<dbReference type="GO" id="GO:0004326">
    <property type="term" value="F:tetrahydrofolylpolyglutamate synthase activity"/>
    <property type="evidence" value="ECO:0007669"/>
    <property type="project" value="InterPro"/>
</dbReference>
<sequence>MIVPVTYEGKNVAVFGLARTGITAVNALRAAGAKVFAWDDDSARCAEVGSVAHNLYALDFKVLDYLMLAPGVPLTHPKPHALVEKAKRAGVPIMGDFDLFAAGQATLSAHKTVAITGTNGKSTTTALVTHMIREAGMPVAMGGNIGTGVLSLPALEKGGVYVLEMSSYQIDLTHHFKPDIAVLLNITPDHLDRHGDMSGYVLAKARLFELLHSDGLAVMSLDDSYSQSLAVTVGDKDGRLKTITVEEKEMKDGIRILDEILFEVKNNRPCVVGSVSKCQMLKGHHNWQNMATAYAIGLELGIRPEQILVSFRTFAGLSHRQEFVGKINGISFINDSKATNLVSALKALESFKNIHWIAGGRTKDEELTLSSVPFSHLKAGYFIGEAASFFVGEFDDLFPVSNQESLDQALRAAFEQADNGDVILLSPACSAFDQFKDFEERGASFKSTFHALKEEYAS</sequence>
<dbReference type="EMBL" id="CP123872">
    <property type="protein sequence ID" value="WND01592.1"/>
    <property type="molecule type" value="Genomic_DNA"/>
</dbReference>